<comment type="caution">
    <text evidence="2">The sequence shown here is derived from an EMBL/GenBank/DDBJ whole genome shotgun (WGS) entry which is preliminary data.</text>
</comment>
<organism evidence="2">
    <name type="scientific">mine drainage metagenome</name>
    <dbReference type="NCBI Taxonomy" id="410659"/>
    <lineage>
        <taxon>unclassified sequences</taxon>
        <taxon>metagenomes</taxon>
        <taxon>ecological metagenomes</taxon>
    </lineage>
</organism>
<protein>
    <recommendedName>
        <fullName evidence="1">MmeI-like target recognition domain-containing protein</fullName>
    </recommendedName>
</protein>
<reference evidence="2" key="1">
    <citation type="submission" date="2013-08" db="EMBL/GenBank/DDBJ databases">
        <authorList>
            <person name="Mendez C."/>
            <person name="Richter M."/>
            <person name="Ferrer M."/>
            <person name="Sanchez J."/>
        </authorList>
    </citation>
    <scope>NUCLEOTIDE SEQUENCE</scope>
</reference>
<evidence type="ECO:0000259" key="1">
    <source>
        <dbReference type="Pfam" id="PF20466"/>
    </source>
</evidence>
<accession>T0ZKZ6</accession>
<dbReference type="Pfam" id="PF20466">
    <property type="entry name" value="MmeI_TRD"/>
    <property type="match status" value="1"/>
</dbReference>
<name>T0ZKZ6_9ZZZZ</name>
<evidence type="ECO:0000313" key="2">
    <source>
        <dbReference type="EMBL" id="EQD45097.1"/>
    </source>
</evidence>
<gene>
    <name evidence="2" type="ORF">B1A_14965</name>
</gene>
<sequence>FPAKNINPYLADAPDVVLQRRGTPLCDVPEMGIGNKPIDDSNYLFTPEEMAAFLQREPGAKPYFRRWLGADEFLNGYERWCLWLGDAEPAALKALPLAMERVAAVRKFRAASKSAPTRKLAETPRRFHVEFMPDKDYLVIPEVSSERRDFIPIGYFKPDTLASNKLRIVSDATPYHFGVLTSTMHMAWVRYVTGRLKSDYQYSVHIV</sequence>
<dbReference type="EMBL" id="AUZX01010991">
    <property type="protein sequence ID" value="EQD45097.1"/>
    <property type="molecule type" value="Genomic_DNA"/>
</dbReference>
<feature type="domain" description="MmeI-like target recognition" evidence="1">
    <location>
        <begin position="13"/>
        <end position="207"/>
    </location>
</feature>
<feature type="non-terminal residue" evidence="2">
    <location>
        <position position="1"/>
    </location>
</feature>
<reference evidence="2" key="2">
    <citation type="journal article" date="2014" name="ISME J.">
        <title>Microbial stratification in low pH oxic and suboxic macroscopic growths along an acid mine drainage.</title>
        <authorList>
            <person name="Mendez-Garcia C."/>
            <person name="Mesa V."/>
            <person name="Sprenger R.R."/>
            <person name="Richter M."/>
            <person name="Diez M.S."/>
            <person name="Solano J."/>
            <person name="Bargiela R."/>
            <person name="Golyshina O.V."/>
            <person name="Manteca A."/>
            <person name="Ramos J.L."/>
            <person name="Gallego J.R."/>
            <person name="Llorente I."/>
            <person name="Martins Dos Santos V.A."/>
            <person name="Jensen O.N."/>
            <person name="Pelaez A.I."/>
            <person name="Sanchez J."/>
            <person name="Ferrer M."/>
        </authorList>
    </citation>
    <scope>NUCLEOTIDE SEQUENCE</scope>
</reference>
<feature type="non-terminal residue" evidence="2">
    <location>
        <position position="207"/>
    </location>
</feature>
<dbReference type="InterPro" id="IPR046820">
    <property type="entry name" value="MmeI_TRD"/>
</dbReference>
<proteinExistence type="predicted"/>
<dbReference type="AlphaFoldDB" id="T0ZKZ6"/>